<gene>
    <name evidence="1" type="ORF">RF11_09760</name>
</gene>
<dbReference type="SUPFAM" id="SSF48452">
    <property type="entry name" value="TPR-like"/>
    <property type="match status" value="1"/>
</dbReference>
<accession>A0A0C2INA5</accession>
<dbReference type="Proteomes" id="UP000031668">
    <property type="component" value="Unassembled WGS sequence"/>
</dbReference>
<dbReference type="InterPro" id="IPR011990">
    <property type="entry name" value="TPR-like_helical_dom_sf"/>
</dbReference>
<dbReference type="EMBL" id="JWZT01003372">
    <property type="protein sequence ID" value="KII66954.1"/>
    <property type="molecule type" value="Genomic_DNA"/>
</dbReference>
<proteinExistence type="predicted"/>
<protein>
    <submittedName>
        <fullName evidence="1">Uncharacterized protein</fullName>
    </submittedName>
</protein>
<evidence type="ECO:0000313" key="1">
    <source>
        <dbReference type="EMBL" id="KII66954.1"/>
    </source>
</evidence>
<name>A0A0C2INA5_THEKT</name>
<reference evidence="1 2" key="1">
    <citation type="journal article" date="2014" name="Genome Biol. Evol.">
        <title>The genome of the myxosporean Thelohanellus kitauei shows adaptations to nutrient acquisition within its fish host.</title>
        <authorList>
            <person name="Yang Y."/>
            <person name="Xiong J."/>
            <person name="Zhou Z."/>
            <person name="Huo F."/>
            <person name="Miao W."/>
            <person name="Ran C."/>
            <person name="Liu Y."/>
            <person name="Zhang J."/>
            <person name="Feng J."/>
            <person name="Wang M."/>
            <person name="Wang M."/>
            <person name="Wang L."/>
            <person name="Yao B."/>
        </authorList>
    </citation>
    <scope>NUCLEOTIDE SEQUENCE [LARGE SCALE GENOMIC DNA]</scope>
    <source>
        <strain evidence="1">Wuqing</strain>
    </source>
</reference>
<comment type="caution">
    <text evidence="1">The sequence shown here is derived from an EMBL/GenBank/DDBJ whole genome shotgun (WGS) entry which is preliminary data.</text>
</comment>
<organism evidence="1 2">
    <name type="scientific">Thelohanellus kitauei</name>
    <name type="common">Myxosporean</name>
    <dbReference type="NCBI Taxonomy" id="669202"/>
    <lineage>
        <taxon>Eukaryota</taxon>
        <taxon>Metazoa</taxon>
        <taxon>Cnidaria</taxon>
        <taxon>Myxozoa</taxon>
        <taxon>Myxosporea</taxon>
        <taxon>Bivalvulida</taxon>
        <taxon>Platysporina</taxon>
        <taxon>Myxobolidae</taxon>
        <taxon>Thelohanellus</taxon>
    </lineage>
</organism>
<evidence type="ECO:0000313" key="2">
    <source>
        <dbReference type="Proteomes" id="UP000031668"/>
    </source>
</evidence>
<keyword evidence="2" id="KW-1185">Reference proteome</keyword>
<dbReference type="AlphaFoldDB" id="A0A0C2INA5"/>
<sequence length="783" mass="91858">MAIICFNCWKYRIASLKEDNLDDLNEGEPRPKLPLDFITLAHIERACGFCPSHQLHQSALIIKVALAIELHHSGQALVPIEEIIKHFILSLANDVKDYKSWNAFGVYLILKQHNQKSRLYCTETVTSILKLSSTLFNECPISYLNTAVYYELIENTEESLNCLDLATVTEYDFQRTSFLKVFVSYIPCLLRRFSLKTLIDTCISGFRFGFNKKFALLSLNILFTMIKQNSTNIGRFISEHPEFCRICSDAVIKLFECNICFLKKGCEPHERQDLLRCYCLMHIFKIIDKLDTNIQNEYIREFIRFENQPSKTELDIIIENIIFPKINHVNLDQNPDLAVSCGLAHFQLKDYKSALDCFDTSKCQSGSDWHKKLMLCQIICQYHLEDYVVCLSSLSEMSEIYGGDKDIQILLTILSLKIEEAQPHIEQMISDMNRNDEEVSLFTIRYLMCLPQTQERVRSLKSRILSHFHKFSCSVDFLIILLYHNIFSSPEILIQHALKFHPKYITNELYHKLYIICLYLRSYQNLLNISQIHLRFCSALRKFIHLFGYSSSAYQLYCYYQICCYNLQMNSLKFGFPLSNCPIQLFNNIGTMYFIHHTRNQPSKYEKFNNFPPLTQKMIMCISTHSAKNESSQLAVNQYKEWIQSHFDNSLETTLHTVILLQLTRSDTDTMSKIIGRLVRNLSNEQHWVDHFLLFMFYNCCHGDSISNIIHRFNQLTSRVEIRQNKMVLVFMMLQYCLSDSSVTRSNKFKEIRNLFTDFSNYAQSHLTMSNFLMLEYLKPFYK</sequence>